<feature type="domain" description="DUF4325" evidence="1">
    <location>
        <begin position="84"/>
        <end position="138"/>
    </location>
</feature>
<dbReference type="InterPro" id="IPR025474">
    <property type="entry name" value="DUF4325"/>
</dbReference>
<gene>
    <name evidence="2" type="ORF">S01H4_01416</name>
</gene>
<comment type="caution">
    <text evidence="2">The sequence shown here is derived from an EMBL/GenBank/DDBJ whole genome shotgun (WGS) entry which is preliminary data.</text>
</comment>
<dbReference type="Pfam" id="PF14213">
    <property type="entry name" value="DUF4325"/>
    <property type="match status" value="1"/>
</dbReference>
<protein>
    <recommendedName>
        <fullName evidence="1">DUF4325 domain-containing protein</fullName>
    </recommendedName>
</protein>
<feature type="non-terminal residue" evidence="2">
    <location>
        <position position="1"/>
    </location>
</feature>
<proteinExistence type="predicted"/>
<sequence>RIGDILTIQSSLKKIIFDNLIGDIFVRDVKSTQGTRVLFSISLDSTGDINKVFKRYSDNNYEFSRTEVAIKLYAVDVNYISRSQARRVLTGLENFKTIILDFREIDTIGQAFADEIFRVWKMKNSRVNIIFKNANENVLFMIKRALSEE</sequence>
<dbReference type="EMBL" id="BART01000256">
    <property type="protein sequence ID" value="GAG68939.1"/>
    <property type="molecule type" value="Genomic_DNA"/>
</dbReference>
<name>X0ZHW9_9ZZZZ</name>
<accession>X0ZHW9</accession>
<evidence type="ECO:0000313" key="2">
    <source>
        <dbReference type="EMBL" id="GAG68939.1"/>
    </source>
</evidence>
<evidence type="ECO:0000259" key="1">
    <source>
        <dbReference type="Pfam" id="PF14213"/>
    </source>
</evidence>
<reference evidence="2" key="1">
    <citation type="journal article" date="2014" name="Front. Microbiol.">
        <title>High frequency of phylogenetically diverse reductive dehalogenase-homologous genes in deep subseafloor sedimentary metagenomes.</title>
        <authorList>
            <person name="Kawai M."/>
            <person name="Futagami T."/>
            <person name="Toyoda A."/>
            <person name="Takaki Y."/>
            <person name="Nishi S."/>
            <person name="Hori S."/>
            <person name="Arai W."/>
            <person name="Tsubouchi T."/>
            <person name="Morono Y."/>
            <person name="Uchiyama I."/>
            <person name="Ito T."/>
            <person name="Fujiyama A."/>
            <person name="Inagaki F."/>
            <person name="Takami H."/>
        </authorList>
    </citation>
    <scope>NUCLEOTIDE SEQUENCE</scope>
    <source>
        <strain evidence="2">Expedition CK06-06</strain>
    </source>
</reference>
<organism evidence="2">
    <name type="scientific">marine sediment metagenome</name>
    <dbReference type="NCBI Taxonomy" id="412755"/>
    <lineage>
        <taxon>unclassified sequences</taxon>
        <taxon>metagenomes</taxon>
        <taxon>ecological metagenomes</taxon>
    </lineage>
</organism>
<dbReference type="AlphaFoldDB" id="X0ZHW9"/>